<dbReference type="CDD" id="cd01949">
    <property type="entry name" value="GGDEF"/>
    <property type="match status" value="1"/>
</dbReference>
<evidence type="ECO:0000313" key="7">
    <source>
        <dbReference type="EMBL" id="XBH13599.1"/>
    </source>
</evidence>
<accession>A0AAU7CWW9</accession>
<dbReference type="EMBL" id="CP121194">
    <property type="protein sequence ID" value="XBH10162.1"/>
    <property type="molecule type" value="Genomic_DNA"/>
</dbReference>
<feature type="transmembrane region" description="Helical" evidence="4">
    <location>
        <begin position="127"/>
        <end position="153"/>
    </location>
</feature>
<feature type="transmembrane region" description="Helical" evidence="4">
    <location>
        <begin position="91"/>
        <end position="115"/>
    </location>
</feature>
<feature type="transmembrane region" description="Helical" evidence="4">
    <location>
        <begin position="7"/>
        <end position="28"/>
    </location>
</feature>
<dbReference type="GO" id="GO:1902201">
    <property type="term" value="P:negative regulation of bacterial-type flagellum-dependent cell motility"/>
    <property type="evidence" value="ECO:0007669"/>
    <property type="project" value="TreeGrafter"/>
</dbReference>
<feature type="transmembrane region" description="Helical" evidence="4">
    <location>
        <begin position="197"/>
        <end position="216"/>
    </location>
</feature>
<gene>
    <name evidence="6" type="ORF">P4G45_00125</name>
    <name evidence="7" type="ORF">P8936_00130</name>
</gene>
<proteinExistence type="predicted"/>
<accession>A0AAU7D8K8</accession>
<feature type="coiled-coil region" evidence="3">
    <location>
        <begin position="311"/>
        <end position="338"/>
    </location>
</feature>
<dbReference type="InterPro" id="IPR050469">
    <property type="entry name" value="Diguanylate_Cyclase"/>
</dbReference>
<organism evidence="7">
    <name type="scientific">Edaphobacter paludis</name>
    <dbReference type="NCBI Taxonomy" id="3035702"/>
    <lineage>
        <taxon>Bacteria</taxon>
        <taxon>Pseudomonadati</taxon>
        <taxon>Acidobacteriota</taxon>
        <taxon>Terriglobia</taxon>
        <taxon>Terriglobales</taxon>
        <taxon>Acidobacteriaceae</taxon>
        <taxon>Edaphobacter</taxon>
    </lineage>
</organism>
<dbReference type="PANTHER" id="PTHR45138:SF9">
    <property type="entry name" value="DIGUANYLATE CYCLASE DGCM-RELATED"/>
    <property type="match status" value="1"/>
</dbReference>
<dbReference type="GO" id="GO:0005886">
    <property type="term" value="C:plasma membrane"/>
    <property type="evidence" value="ECO:0007669"/>
    <property type="project" value="TreeGrafter"/>
</dbReference>
<keyword evidence="3" id="KW-0175">Coiled coil</keyword>
<keyword evidence="7" id="KW-0808">Transferase</keyword>
<dbReference type="PANTHER" id="PTHR45138">
    <property type="entry name" value="REGULATORY COMPONENTS OF SENSORY TRANSDUCTION SYSTEM"/>
    <property type="match status" value="1"/>
</dbReference>
<feature type="transmembrane region" description="Helical" evidence="4">
    <location>
        <begin position="34"/>
        <end position="52"/>
    </location>
</feature>
<dbReference type="RefSeq" id="WP_348267667.1">
    <property type="nucleotide sequence ID" value="NZ_CP121194.1"/>
</dbReference>
<dbReference type="FunFam" id="3.30.70.270:FF:000001">
    <property type="entry name" value="Diguanylate cyclase domain protein"/>
    <property type="match status" value="1"/>
</dbReference>
<keyword evidence="4" id="KW-1133">Transmembrane helix</keyword>
<keyword evidence="4" id="KW-0472">Membrane</keyword>
<dbReference type="NCBIfam" id="TIGR00254">
    <property type="entry name" value="GGDEF"/>
    <property type="match status" value="1"/>
</dbReference>
<dbReference type="AlphaFoldDB" id="A0AAU7D8K8"/>
<reference evidence="7" key="1">
    <citation type="submission" date="2023-03" db="EMBL/GenBank/DDBJ databases">
        <title>Edaphobacter sp.</title>
        <authorList>
            <person name="Huber K.J."/>
            <person name="Papendorf J."/>
            <person name="Pilke C."/>
            <person name="Bunk B."/>
            <person name="Sproeer C."/>
            <person name="Pester M."/>
        </authorList>
    </citation>
    <scope>NUCLEOTIDE SEQUENCE</scope>
    <source>
        <strain evidence="6">DSM 109919</strain>
        <strain evidence="7">DSM 109920</strain>
    </source>
</reference>
<feature type="domain" description="GGDEF" evidence="5">
    <location>
        <begin position="366"/>
        <end position="502"/>
    </location>
</feature>
<dbReference type="GO" id="GO:0052621">
    <property type="term" value="F:diguanylate cyclase activity"/>
    <property type="evidence" value="ECO:0007669"/>
    <property type="project" value="UniProtKB-EC"/>
</dbReference>
<comment type="catalytic activity">
    <reaction evidence="2">
        <text>2 GTP = 3',3'-c-di-GMP + 2 diphosphate</text>
        <dbReference type="Rhea" id="RHEA:24898"/>
        <dbReference type="ChEBI" id="CHEBI:33019"/>
        <dbReference type="ChEBI" id="CHEBI:37565"/>
        <dbReference type="ChEBI" id="CHEBI:58805"/>
        <dbReference type="EC" id="2.7.7.65"/>
    </reaction>
</comment>
<dbReference type="EMBL" id="CP121195">
    <property type="protein sequence ID" value="XBH13599.1"/>
    <property type="molecule type" value="Genomic_DNA"/>
</dbReference>
<dbReference type="PROSITE" id="PS50887">
    <property type="entry name" value="GGDEF"/>
    <property type="match status" value="1"/>
</dbReference>
<evidence type="ECO:0000259" key="5">
    <source>
        <dbReference type="PROSITE" id="PS50887"/>
    </source>
</evidence>
<protein>
    <recommendedName>
        <fullName evidence="1">diguanylate cyclase</fullName>
        <ecNumber evidence="1">2.7.7.65</ecNumber>
    </recommendedName>
</protein>
<dbReference type="KEGG" id="epl:P4G45_00125"/>
<dbReference type="SUPFAM" id="SSF55073">
    <property type="entry name" value="Nucleotide cyclase"/>
    <property type="match status" value="1"/>
</dbReference>
<dbReference type="Pfam" id="PF00990">
    <property type="entry name" value="GGDEF"/>
    <property type="match status" value="1"/>
</dbReference>
<dbReference type="InterPro" id="IPR043128">
    <property type="entry name" value="Rev_trsase/Diguanyl_cyclase"/>
</dbReference>
<dbReference type="InterPro" id="IPR029787">
    <property type="entry name" value="Nucleotide_cyclase"/>
</dbReference>
<keyword evidence="4" id="KW-0812">Transmembrane</keyword>
<name>A0AAU7D8K8_9BACT</name>
<dbReference type="Gene3D" id="3.30.70.270">
    <property type="match status" value="1"/>
</dbReference>
<feature type="transmembrane region" description="Helical" evidence="4">
    <location>
        <begin position="228"/>
        <end position="247"/>
    </location>
</feature>
<feature type="transmembrane region" description="Helical" evidence="4">
    <location>
        <begin position="293"/>
        <end position="313"/>
    </location>
</feature>
<dbReference type="SMART" id="SM00267">
    <property type="entry name" value="GGDEF"/>
    <property type="match status" value="1"/>
</dbReference>
<feature type="transmembrane region" description="Helical" evidence="4">
    <location>
        <begin position="268"/>
        <end position="287"/>
    </location>
</feature>
<dbReference type="GO" id="GO:0043709">
    <property type="term" value="P:cell adhesion involved in single-species biofilm formation"/>
    <property type="evidence" value="ECO:0007669"/>
    <property type="project" value="TreeGrafter"/>
</dbReference>
<evidence type="ECO:0000256" key="3">
    <source>
        <dbReference type="SAM" id="Coils"/>
    </source>
</evidence>
<dbReference type="InterPro" id="IPR000160">
    <property type="entry name" value="GGDEF_dom"/>
</dbReference>
<feature type="transmembrane region" description="Helical" evidence="4">
    <location>
        <begin position="64"/>
        <end position="85"/>
    </location>
</feature>
<evidence type="ECO:0000256" key="1">
    <source>
        <dbReference type="ARBA" id="ARBA00012528"/>
    </source>
</evidence>
<evidence type="ECO:0000313" key="6">
    <source>
        <dbReference type="EMBL" id="XBH10162.1"/>
    </source>
</evidence>
<evidence type="ECO:0000256" key="4">
    <source>
        <dbReference type="SAM" id="Phobius"/>
    </source>
</evidence>
<dbReference type="EC" id="2.7.7.65" evidence="1"/>
<evidence type="ECO:0000256" key="2">
    <source>
        <dbReference type="ARBA" id="ARBA00034247"/>
    </source>
</evidence>
<feature type="transmembrane region" description="Helical" evidence="4">
    <location>
        <begin position="165"/>
        <end position="185"/>
    </location>
</feature>
<keyword evidence="7" id="KW-0548">Nucleotidyltransferase</keyword>
<sequence length="509" mass="56775">MNRTLKPIHFVLFAALYLGLQSICIALFPTHAMGVSYPFMILAPWLALAVCWRVGRAGAVRTRLLWTLLCAALAIWGVGILFAAWEDLLQHSALIGADFSDFLFFVYGMPVLLAISSPTEGERDSLFVWLDAISVLMTAFLAYVAIFSVLPFAHRAGHSLSESRLLVTYNVESFALAGAATLRLLAYTNDGEERRFYQILCGYLWIYGLLTALYNHVTVATNEQTGQYDLLTILPFVFLTLGAVYLFGRPARGEERVQSFRRKPLTLFIDNASPIFFTVALLALGAALVRQHFYIGMSGIVVALVVYGIRATLLQSRYMQAQQELQDARDKMEAMSLTDSLTEIANRRSFDHSLEVEWRRAVRRRSPLSLLMIDVDFFKKLNDRYGHPYGDDCLIQIAQALQSALPRTADLLARYGGEEFAVILSATDAHGADIVARRMREVIQALNLKNESPIGEFVTISIGVVTYMFPTEGTSATFLRAADEALYLAKRNGRDRIEYASSDVPAQIG</sequence>